<dbReference type="Proteomes" id="UP000054051">
    <property type="component" value="Unassembled WGS sequence"/>
</dbReference>
<dbReference type="InterPro" id="IPR027417">
    <property type="entry name" value="P-loop_NTPase"/>
</dbReference>
<dbReference type="EMBL" id="CAFB01000039">
    <property type="protein sequence ID" value="CCD29333.1"/>
    <property type="molecule type" value="Genomic_DNA"/>
</dbReference>
<dbReference type="GO" id="GO:0016887">
    <property type="term" value="F:ATP hydrolysis activity"/>
    <property type="evidence" value="ECO:0007669"/>
    <property type="project" value="TreeGrafter"/>
</dbReference>
<dbReference type="InterPro" id="IPR001482">
    <property type="entry name" value="T2SS/T4SS_dom"/>
</dbReference>
<evidence type="ECO:0000313" key="5">
    <source>
        <dbReference type="EMBL" id="CCD29333.1"/>
    </source>
</evidence>
<evidence type="ECO:0000259" key="4">
    <source>
        <dbReference type="Pfam" id="PF00437"/>
    </source>
</evidence>
<dbReference type="OrthoDB" id="5442742at2"/>
<comment type="caution">
    <text evidence="5">The sequence shown here is derived from an EMBL/GenBank/DDBJ whole genome shotgun (WGS) entry which is preliminary data.</text>
</comment>
<keyword evidence="6" id="KW-1185">Reference proteome</keyword>
<keyword evidence="3" id="KW-0067">ATP-binding</keyword>
<dbReference type="Gene3D" id="3.40.50.300">
    <property type="entry name" value="P-loop containing nucleotide triphosphate hydrolases"/>
    <property type="match status" value="1"/>
</dbReference>
<keyword evidence="2" id="KW-0547">Nucleotide-binding</keyword>
<reference evidence="5 6" key="1">
    <citation type="submission" date="2011-08" db="EMBL/GenBank/DDBJ databases">
        <title>The genome of the obligate endobacterium of an arbuscular mycorrhizal fungus reveals an interphylum network of nutritional interactions.</title>
        <authorList>
            <person name="Ghignone S."/>
            <person name="Salvioli A."/>
            <person name="Anca I."/>
            <person name="Lumini E."/>
            <person name="Ortu G."/>
            <person name="Petiti L."/>
            <person name="Cruveiller S."/>
            <person name="Bianciotto V."/>
            <person name="Piffanelli P."/>
            <person name="Lanfranco L."/>
            <person name="Bonfante P."/>
        </authorList>
    </citation>
    <scope>NUCLEOTIDE SEQUENCE [LARGE SCALE GENOMIC DNA]</scope>
    <source>
        <strain evidence="5 6">BEG34</strain>
    </source>
</reference>
<proteinExistence type="inferred from homology"/>
<evidence type="ECO:0000313" key="6">
    <source>
        <dbReference type="Proteomes" id="UP000054051"/>
    </source>
</evidence>
<feature type="domain" description="Bacterial type II secretion system protein E" evidence="4">
    <location>
        <begin position="68"/>
        <end position="265"/>
    </location>
</feature>
<organism evidence="5 6">
    <name type="scientific">Candidatus Glomeribacter gigasporarum BEG34</name>
    <dbReference type="NCBI Taxonomy" id="1070319"/>
    <lineage>
        <taxon>Bacteria</taxon>
        <taxon>Pseudomonadati</taxon>
        <taxon>Pseudomonadota</taxon>
        <taxon>Betaproteobacteria</taxon>
        <taxon>Burkholderiales</taxon>
        <taxon>Burkholderiaceae</taxon>
        <taxon>Candidatus Glomeribacter</taxon>
    </lineage>
</organism>
<comment type="similarity">
    <text evidence="1">Belongs to the GSP E family.</text>
</comment>
<dbReference type="eggNOG" id="COG2805">
    <property type="taxonomic scope" value="Bacteria"/>
</dbReference>
<dbReference type="STRING" id="1070319.CAGGBEG34_220084"/>
<dbReference type="AlphaFoldDB" id="G2J986"/>
<gene>
    <name evidence="5" type="primary">pilT</name>
    <name evidence="5" type="ORF">CAGGBEG34_220084</name>
</gene>
<dbReference type="GO" id="GO:0005886">
    <property type="term" value="C:plasma membrane"/>
    <property type="evidence" value="ECO:0007669"/>
    <property type="project" value="TreeGrafter"/>
</dbReference>
<name>G2J986_9BURK</name>
<protein>
    <submittedName>
        <fullName evidence="5">Type IV B pilus protein pilT</fullName>
    </submittedName>
</protein>
<evidence type="ECO:0000256" key="3">
    <source>
        <dbReference type="ARBA" id="ARBA00022840"/>
    </source>
</evidence>
<dbReference type="Pfam" id="PF00437">
    <property type="entry name" value="T2SSE"/>
    <property type="match status" value="1"/>
</dbReference>
<accession>G2J986</accession>
<dbReference type="PANTHER" id="PTHR30258">
    <property type="entry name" value="TYPE II SECRETION SYSTEM PROTEIN GSPE-RELATED"/>
    <property type="match status" value="1"/>
</dbReference>
<dbReference type="SUPFAM" id="SSF52540">
    <property type="entry name" value="P-loop containing nucleoside triphosphate hydrolases"/>
    <property type="match status" value="1"/>
</dbReference>
<dbReference type="GO" id="GO:0005524">
    <property type="term" value="F:ATP binding"/>
    <property type="evidence" value="ECO:0007669"/>
    <property type="project" value="UniProtKB-KW"/>
</dbReference>
<evidence type="ECO:0000256" key="1">
    <source>
        <dbReference type="ARBA" id="ARBA00006611"/>
    </source>
</evidence>
<sequence>MNTQKISALEFVDLYIGEEYCDIKGLAGASASRVGAPDELKDQINALRQQCQVIYRAQQEPEFALILDGVLFRVTQISDVANEDVFILRRSCAQIRPLATLGLAPHVMRALLEPQTRGLILIAGEMGTGKTSTAASIVVQRLKDHGGIAIAVEDPPETRLNGLHGHGRCIQVRASRKSGGYQEHMIRAMRSGADLILIGEIRDEDTAFQALQASINGHLIIATIHAGDIVQAIERMQTFCNGRASNTNDILADGLTIVIWQTLERISRAGDGQGARFISKSLVFSGPESAGIRARIRKGLIGQVMQNVETQSRQAAWNLQNTFGGE</sequence>
<dbReference type="PANTHER" id="PTHR30258:SF1">
    <property type="entry name" value="PROTEIN TRANSPORT PROTEIN HOFB HOMOLOG"/>
    <property type="match status" value="1"/>
</dbReference>
<evidence type="ECO:0000256" key="2">
    <source>
        <dbReference type="ARBA" id="ARBA00022741"/>
    </source>
</evidence>